<dbReference type="GO" id="GO:0031499">
    <property type="term" value="C:TRAMP complex"/>
    <property type="evidence" value="ECO:0007669"/>
    <property type="project" value="TreeGrafter"/>
</dbReference>
<keyword evidence="2" id="KW-1185">Reference proteome</keyword>
<dbReference type="RefSeq" id="XP_067803414.1">
    <property type="nucleotide sequence ID" value="XM_067946850.1"/>
</dbReference>
<reference evidence="1" key="1">
    <citation type="journal article" date="2023" name="Nat. Microbiol.">
        <title>Babesia duncani multi-omics identifies virulence factors and drug targets.</title>
        <authorList>
            <person name="Singh P."/>
            <person name="Lonardi S."/>
            <person name="Liang Q."/>
            <person name="Vydyam P."/>
            <person name="Khabirova E."/>
            <person name="Fang T."/>
            <person name="Gihaz S."/>
            <person name="Thekkiniath J."/>
            <person name="Munshi M."/>
            <person name="Abel S."/>
            <person name="Ciampossin L."/>
            <person name="Batugedara G."/>
            <person name="Gupta M."/>
            <person name="Lu X.M."/>
            <person name="Lenz T."/>
            <person name="Chakravarty S."/>
            <person name="Cornillot E."/>
            <person name="Hu Y."/>
            <person name="Ma W."/>
            <person name="Gonzalez L.M."/>
            <person name="Sanchez S."/>
            <person name="Estrada K."/>
            <person name="Sanchez-Flores A."/>
            <person name="Montero E."/>
            <person name="Harb O.S."/>
            <person name="Le Roch K.G."/>
            <person name="Mamoun C.B."/>
        </authorList>
    </citation>
    <scope>NUCLEOTIDE SEQUENCE</scope>
    <source>
        <strain evidence="1">WA1</strain>
    </source>
</reference>
<proteinExistence type="predicted"/>
<organism evidence="1 2">
    <name type="scientific">Babesia duncani</name>
    <dbReference type="NCBI Taxonomy" id="323732"/>
    <lineage>
        <taxon>Eukaryota</taxon>
        <taxon>Sar</taxon>
        <taxon>Alveolata</taxon>
        <taxon>Apicomplexa</taxon>
        <taxon>Aconoidasida</taxon>
        <taxon>Piroplasmida</taxon>
        <taxon>Babesiidae</taxon>
        <taxon>Babesia</taxon>
    </lineage>
</organism>
<dbReference type="AlphaFoldDB" id="A0AAD9UP69"/>
<dbReference type="GO" id="GO:0003729">
    <property type="term" value="F:mRNA binding"/>
    <property type="evidence" value="ECO:0007669"/>
    <property type="project" value="TreeGrafter"/>
</dbReference>
<name>A0AAD9UP69_9APIC</name>
<evidence type="ECO:0000313" key="2">
    <source>
        <dbReference type="Proteomes" id="UP001214638"/>
    </source>
</evidence>
<dbReference type="GO" id="GO:0031123">
    <property type="term" value="P:RNA 3'-end processing"/>
    <property type="evidence" value="ECO:0007669"/>
    <property type="project" value="TreeGrafter"/>
</dbReference>
<dbReference type="EMBL" id="JALLKP010000002">
    <property type="protein sequence ID" value="KAK2196572.1"/>
    <property type="molecule type" value="Genomic_DNA"/>
</dbReference>
<dbReference type="GeneID" id="94336117"/>
<dbReference type="KEGG" id="bdw:94336117"/>
<dbReference type="GO" id="GO:1990817">
    <property type="term" value="F:poly(A) RNA polymerase activity"/>
    <property type="evidence" value="ECO:0007669"/>
    <property type="project" value="InterPro"/>
</dbReference>
<dbReference type="PANTHER" id="PTHR23092">
    <property type="entry name" value="POLY(A) RNA POLYMERASE"/>
    <property type="match status" value="1"/>
</dbReference>
<dbReference type="InterPro" id="IPR045862">
    <property type="entry name" value="Trf4-like"/>
</dbReference>
<dbReference type="GO" id="GO:0005730">
    <property type="term" value="C:nucleolus"/>
    <property type="evidence" value="ECO:0007669"/>
    <property type="project" value="TreeGrafter"/>
</dbReference>
<sequence>MRNLGDTYFGGIGSYLLYCMVLSFLQLHDSSSYQQGNENNTLASLFVDFFYYWGFLRDYDSVRGLGHVYPRRLNPNDAEAMFCCENPVDPSIDIGKNVRNMRTIRGAFQHAFITLKSIQAEMDDNRNTWINRNFNSSNRTILEHLYDQSHAIFQYRERNGAAMPTWKKFKPQYLPNDCKSLMAACKELCKAISEGMDKNDDATGTITSEPESVPFYVEAQATAQEYS</sequence>
<accession>A0AAD9UP69</accession>
<dbReference type="PANTHER" id="PTHR23092:SF15">
    <property type="entry name" value="INACTIVE NON-CANONICAL POLY(A) RNA POLYMERASE PROTEIN TRF4-2-RELATED"/>
    <property type="match status" value="1"/>
</dbReference>
<dbReference type="Proteomes" id="UP001214638">
    <property type="component" value="Unassembled WGS sequence"/>
</dbReference>
<dbReference type="Gene3D" id="1.10.1410.10">
    <property type="match status" value="1"/>
</dbReference>
<protein>
    <submittedName>
        <fullName evidence="1">Nucleotidyltransferase Trf4-like</fullName>
    </submittedName>
</protein>
<comment type="caution">
    <text evidence="1">The sequence shown here is derived from an EMBL/GenBank/DDBJ whole genome shotgun (WGS) entry which is preliminary data.</text>
</comment>
<dbReference type="SUPFAM" id="SSF81631">
    <property type="entry name" value="PAP/OAS1 substrate-binding domain"/>
    <property type="match status" value="1"/>
</dbReference>
<dbReference type="GO" id="GO:0043634">
    <property type="term" value="P:polyadenylation-dependent ncRNA catabolic process"/>
    <property type="evidence" value="ECO:0007669"/>
    <property type="project" value="TreeGrafter"/>
</dbReference>
<evidence type="ECO:0000313" key="1">
    <source>
        <dbReference type="EMBL" id="KAK2196572.1"/>
    </source>
</evidence>
<gene>
    <name evidence="1" type="ORF">BdWA1_001819</name>
</gene>